<comment type="caution">
    <text evidence="2">The sequence shown here is derived from an EMBL/GenBank/DDBJ whole genome shotgun (WGS) entry which is preliminary data.</text>
</comment>
<dbReference type="AlphaFoldDB" id="A0A9D3TCA3"/>
<evidence type="ECO:0000256" key="1">
    <source>
        <dbReference type="SAM" id="MobiDB-lite"/>
    </source>
</evidence>
<dbReference type="GO" id="GO:0004865">
    <property type="term" value="F:protein serine/threonine phosphatase inhibitor activity"/>
    <property type="evidence" value="ECO:0007669"/>
    <property type="project" value="TreeGrafter"/>
</dbReference>
<feature type="compositionally biased region" description="Basic and acidic residues" evidence="1">
    <location>
        <begin position="75"/>
        <end position="90"/>
    </location>
</feature>
<sequence length="90" mass="10139">MQNNRGKKHYSRISDVSRMLAGDSGAADPLEKAGSQPLNPEQPRDGQGQRKPRRKDTPVLHSPPLVPGVRRMKGEKRMIHLEDEEKEGMK</sequence>
<gene>
    <name evidence="2" type="ORF">MATL_G00033350</name>
</gene>
<keyword evidence="3" id="KW-1185">Reference proteome</keyword>
<feature type="region of interest" description="Disordered" evidence="1">
    <location>
        <begin position="1"/>
        <end position="90"/>
    </location>
</feature>
<evidence type="ECO:0000313" key="3">
    <source>
        <dbReference type="Proteomes" id="UP001046870"/>
    </source>
</evidence>
<dbReference type="PANTHER" id="PTHR15387">
    <property type="entry name" value="PROTEIN PHOSPHATASE 1 REGULATORY SUBUNIT 17"/>
    <property type="match status" value="1"/>
</dbReference>
<dbReference type="Proteomes" id="UP001046870">
    <property type="component" value="Chromosome 2"/>
</dbReference>
<proteinExistence type="predicted"/>
<feature type="compositionally biased region" description="Basic residues" evidence="1">
    <location>
        <begin position="1"/>
        <end position="11"/>
    </location>
</feature>
<organism evidence="2 3">
    <name type="scientific">Megalops atlanticus</name>
    <name type="common">Tarpon</name>
    <name type="synonym">Clupea gigantea</name>
    <dbReference type="NCBI Taxonomy" id="7932"/>
    <lineage>
        <taxon>Eukaryota</taxon>
        <taxon>Metazoa</taxon>
        <taxon>Chordata</taxon>
        <taxon>Craniata</taxon>
        <taxon>Vertebrata</taxon>
        <taxon>Euteleostomi</taxon>
        <taxon>Actinopterygii</taxon>
        <taxon>Neopterygii</taxon>
        <taxon>Teleostei</taxon>
        <taxon>Elopiformes</taxon>
        <taxon>Megalopidae</taxon>
        <taxon>Megalops</taxon>
    </lineage>
</organism>
<reference evidence="2" key="1">
    <citation type="submission" date="2021-01" db="EMBL/GenBank/DDBJ databases">
        <authorList>
            <person name="Zahm M."/>
            <person name="Roques C."/>
            <person name="Cabau C."/>
            <person name="Klopp C."/>
            <person name="Donnadieu C."/>
            <person name="Jouanno E."/>
            <person name="Lampietro C."/>
            <person name="Louis A."/>
            <person name="Herpin A."/>
            <person name="Echchiki A."/>
            <person name="Berthelot C."/>
            <person name="Parey E."/>
            <person name="Roest-Crollius H."/>
            <person name="Braasch I."/>
            <person name="Postlethwait J."/>
            <person name="Bobe J."/>
            <person name="Montfort J."/>
            <person name="Bouchez O."/>
            <person name="Begum T."/>
            <person name="Mejri S."/>
            <person name="Adams A."/>
            <person name="Chen W.-J."/>
            <person name="Guiguen Y."/>
        </authorList>
    </citation>
    <scope>NUCLEOTIDE SEQUENCE</scope>
    <source>
        <strain evidence="2">YG-15Mar2019-1</strain>
        <tissue evidence="2">Brain</tissue>
    </source>
</reference>
<dbReference type="InterPro" id="IPR033242">
    <property type="entry name" value="PPP1R17"/>
</dbReference>
<accession>A0A9D3TCA3</accession>
<dbReference type="PANTHER" id="PTHR15387:SF0">
    <property type="entry name" value="PROTEIN PHOSPHATASE 1 REGULATORY SUBUNIT 17"/>
    <property type="match status" value="1"/>
</dbReference>
<dbReference type="EMBL" id="JAFDVH010000002">
    <property type="protein sequence ID" value="KAG7488302.1"/>
    <property type="molecule type" value="Genomic_DNA"/>
</dbReference>
<dbReference type="OrthoDB" id="9877987at2759"/>
<protein>
    <submittedName>
        <fullName evidence="2">Uncharacterized protein</fullName>
    </submittedName>
</protein>
<evidence type="ECO:0000313" key="2">
    <source>
        <dbReference type="EMBL" id="KAG7488302.1"/>
    </source>
</evidence>
<name>A0A9D3TCA3_MEGAT</name>